<dbReference type="Gene3D" id="3.40.50.880">
    <property type="match status" value="1"/>
</dbReference>
<dbReference type="RefSeq" id="WP_317901507.1">
    <property type="nucleotide sequence ID" value="NZ_JAIRBC010000007.1"/>
</dbReference>
<gene>
    <name evidence="3" type="ORF">K8352_06350</name>
</gene>
<accession>A0AAE3ESE5</accession>
<feature type="domain" description="ThuA-like" evidence="2">
    <location>
        <begin position="31"/>
        <end position="262"/>
    </location>
</feature>
<evidence type="ECO:0000313" key="3">
    <source>
        <dbReference type="EMBL" id="MCG2460362.1"/>
    </source>
</evidence>
<comment type="caution">
    <text evidence="3">The sequence shown here is derived from an EMBL/GenBank/DDBJ whole genome shotgun (WGS) entry which is preliminary data.</text>
</comment>
<dbReference type="SUPFAM" id="SSF52317">
    <property type="entry name" value="Class I glutamine amidotransferase-like"/>
    <property type="match status" value="1"/>
</dbReference>
<protein>
    <submittedName>
        <fullName evidence="3">ThuA domain-containing protein</fullName>
    </submittedName>
</protein>
<dbReference type="PANTHER" id="PTHR40469">
    <property type="entry name" value="SECRETED GLYCOSYL HYDROLASE"/>
    <property type="match status" value="1"/>
</dbReference>
<organism evidence="3 4">
    <name type="scientific">Cerina litoralis</name>
    <dbReference type="NCBI Taxonomy" id="2874477"/>
    <lineage>
        <taxon>Bacteria</taxon>
        <taxon>Pseudomonadati</taxon>
        <taxon>Bacteroidota</taxon>
        <taxon>Flavobacteriia</taxon>
        <taxon>Flavobacteriales</taxon>
        <taxon>Flavobacteriaceae</taxon>
        <taxon>Cerina</taxon>
    </lineage>
</organism>
<dbReference type="AlphaFoldDB" id="A0AAE3ESE5"/>
<proteinExistence type="predicted"/>
<dbReference type="EMBL" id="JAIRBC010000007">
    <property type="protein sequence ID" value="MCG2460362.1"/>
    <property type="molecule type" value="Genomic_DNA"/>
</dbReference>
<dbReference type="InterPro" id="IPR029010">
    <property type="entry name" value="ThuA-like"/>
</dbReference>
<keyword evidence="4" id="KW-1185">Reference proteome</keyword>
<dbReference type="Pfam" id="PF06283">
    <property type="entry name" value="ThuA"/>
    <property type="match status" value="1"/>
</dbReference>
<sequence length="270" mass="31035">MKIKNNILRTFLLLFFCFLVSHPTTAQKQFKALLITETAGWHHESIPAGISAINELAATHNFEVTHQQSAIKVTDDILKNYDVVIFLSTTADIFDEDEQMAFEKYIESGKGYVGIHAAADTEYDWEWYTQLVGRMFYIHPAQQTAKLKIVDHNFPGLEHFPDTLLWTDEWYQYGPEKSEGLHYLVGVDENSYNPVVTWKNRDMDANGKMVDRTGKGMGKFHPISWYHEFDGGRAFYTGLGHIAKVYENQWFLDHLYGGIYYAATGKGIEK</sequence>
<reference evidence="3" key="1">
    <citation type="submission" date="2023-02" db="EMBL/GenBank/DDBJ databases">
        <title>Genome of Flavobacteriaceae gen. nov. sp. strain F89.</title>
        <authorList>
            <person name="Wang Y."/>
        </authorList>
    </citation>
    <scope>NUCLEOTIDE SEQUENCE</scope>
    <source>
        <strain evidence="3">F89</strain>
    </source>
</reference>
<dbReference type="Proteomes" id="UP001200642">
    <property type="component" value="Unassembled WGS sequence"/>
</dbReference>
<evidence type="ECO:0000256" key="1">
    <source>
        <dbReference type="SAM" id="SignalP"/>
    </source>
</evidence>
<evidence type="ECO:0000259" key="2">
    <source>
        <dbReference type="Pfam" id="PF06283"/>
    </source>
</evidence>
<dbReference type="InterPro" id="IPR029062">
    <property type="entry name" value="Class_I_gatase-like"/>
</dbReference>
<name>A0AAE3ESE5_9FLAO</name>
<evidence type="ECO:0000313" key="4">
    <source>
        <dbReference type="Proteomes" id="UP001200642"/>
    </source>
</evidence>
<dbReference type="PANTHER" id="PTHR40469:SF2">
    <property type="entry name" value="GALACTOSE-BINDING DOMAIN-LIKE SUPERFAMILY PROTEIN"/>
    <property type="match status" value="1"/>
</dbReference>
<feature type="chain" id="PRO_5042164526" evidence="1">
    <location>
        <begin position="27"/>
        <end position="270"/>
    </location>
</feature>
<keyword evidence="1" id="KW-0732">Signal</keyword>
<feature type="signal peptide" evidence="1">
    <location>
        <begin position="1"/>
        <end position="26"/>
    </location>
</feature>